<feature type="transmembrane region" description="Helical" evidence="1">
    <location>
        <begin position="21"/>
        <end position="41"/>
    </location>
</feature>
<keyword evidence="1" id="KW-0812">Transmembrane</keyword>
<dbReference type="AlphaFoldDB" id="A0A1H2SGU6"/>
<reference evidence="3" key="1">
    <citation type="submission" date="2016-10" db="EMBL/GenBank/DDBJ databases">
        <authorList>
            <person name="Varghese N."/>
            <person name="Submissions S."/>
        </authorList>
    </citation>
    <scope>NUCLEOTIDE SEQUENCE [LARGE SCALE GENOMIC DNA]</scope>
    <source>
        <strain evidence="3">DSM 15718</strain>
    </source>
</reference>
<protein>
    <recommendedName>
        <fullName evidence="4">FUSC family protein</fullName>
    </recommendedName>
</protein>
<feature type="transmembrane region" description="Helical" evidence="1">
    <location>
        <begin position="47"/>
        <end position="63"/>
    </location>
</feature>
<evidence type="ECO:0000313" key="3">
    <source>
        <dbReference type="Proteomes" id="UP000198569"/>
    </source>
</evidence>
<dbReference type="Proteomes" id="UP000198569">
    <property type="component" value="Unassembled WGS sequence"/>
</dbReference>
<organism evidence="2 3">
    <name type="scientific">Flavobacterium degerlachei</name>
    <dbReference type="NCBI Taxonomy" id="229203"/>
    <lineage>
        <taxon>Bacteria</taxon>
        <taxon>Pseudomonadati</taxon>
        <taxon>Bacteroidota</taxon>
        <taxon>Flavobacteriia</taxon>
        <taxon>Flavobacteriales</taxon>
        <taxon>Flavobacteriaceae</taxon>
        <taxon>Flavobacterium</taxon>
    </lineage>
</organism>
<evidence type="ECO:0000313" key="2">
    <source>
        <dbReference type="EMBL" id="SDW30830.1"/>
    </source>
</evidence>
<proteinExistence type="predicted"/>
<keyword evidence="3" id="KW-1185">Reference proteome</keyword>
<name>A0A1H2SGU6_9FLAO</name>
<gene>
    <name evidence="2" type="ORF">SAMN05444338_10275</name>
</gene>
<dbReference type="EMBL" id="FNMV01000002">
    <property type="protein sequence ID" value="SDW30830.1"/>
    <property type="molecule type" value="Genomic_DNA"/>
</dbReference>
<evidence type="ECO:0000256" key="1">
    <source>
        <dbReference type="SAM" id="Phobius"/>
    </source>
</evidence>
<dbReference type="OrthoDB" id="713928at2"/>
<evidence type="ECO:0008006" key="4">
    <source>
        <dbReference type="Google" id="ProtNLM"/>
    </source>
</evidence>
<accession>A0A1H2SGU6</accession>
<dbReference type="RefSeq" id="WP_091429290.1">
    <property type="nucleotide sequence ID" value="NZ_FNMV01000002.1"/>
</dbReference>
<keyword evidence="1" id="KW-1133">Transmembrane helix</keyword>
<keyword evidence="1" id="KW-0472">Membrane</keyword>
<sequence>MTNKELSELTDQELLDEAKKTRSFSITNALIIGILVGVIFYSIVKNSWGMLTLIPLYLIYKMINDPKNKRSKDLEELLKERNLK</sequence>